<gene>
    <name evidence="2" type="ORF">D7223_03980</name>
</gene>
<feature type="transmembrane region" description="Helical" evidence="1">
    <location>
        <begin position="250"/>
        <end position="271"/>
    </location>
</feature>
<dbReference type="OrthoDB" id="3406023at2"/>
<keyword evidence="1" id="KW-1133">Transmembrane helix</keyword>
<feature type="transmembrane region" description="Helical" evidence="1">
    <location>
        <begin position="312"/>
        <end position="336"/>
    </location>
</feature>
<dbReference type="AlphaFoldDB" id="A0A3A9ZSH4"/>
<keyword evidence="3" id="KW-1185">Reference proteome</keyword>
<comment type="caution">
    <text evidence="2">The sequence shown here is derived from an EMBL/GenBank/DDBJ whole genome shotgun (WGS) entry which is preliminary data.</text>
</comment>
<evidence type="ECO:0000256" key="1">
    <source>
        <dbReference type="SAM" id="Phobius"/>
    </source>
</evidence>
<feature type="transmembrane region" description="Helical" evidence="1">
    <location>
        <begin position="164"/>
        <end position="182"/>
    </location>
</feature>
<sequence length="359" mass="37583">MSEDRHTGTNDLERRYRRLLRAYPGDYRRERGDEIVGTYLEVAGPDRRRPSPADAADLVRGGLRQRLRAVGAPDLAPGVRLAALLAFLTATPLAAAWMVLEQHTPPAAGPLTAAWLAQGQHTPPAVWNAPYVGPFLSLGVGVWLVWLLAVLPLALGSVRWTRRLTGAAVLATVAVLPLAALTGLPRPPLFVLLPQVALGLVALALPERLPTAARLLPLVAVGAAAVAAPNLLPRAEDFYVSYYGWTASQILPWAAAALLVTVLLIGVGLAVRGDLRAGWAGVVLATPLGLMSLHVFAGAVDGVLHGAPRPGWSALAGTAVAVTVLGPALLPATIALRRRVTARLATPTAGRCPTCGTAR</sequence>
<dbReference type="RefSeq" id="WP_120724864.1">
    <property type="nucleotide sequence ID" value="NZ_RBAK01000001.1"/>
</dbReference>
<feature type="transmembrane region" description="Helical" evidence="1">
    <location>
        <begin position="131"/>
        <end position="155"/>
    </location>
</feature>
<feature type="transmembrane region" description="Helical" evidence="1">
    <location>
        <begin position="81"/>
        <end position="100"/>
    </location>
</feature>
<keyword evidence="1" id="KW-0812">Transmembrane</keyword>
<feature type="transmembrane region" description="Helical" evidence="1">
    <location>
        <begin position="212"/>
        <end position="230"/>
    </location>
</feature>
<proteinExistence type="predicted"/>
<dbReference type="Proteomes" id="UP000281726">
    <property type="component" value="Unassembled WGS sequence"/>
</dbReference>
<reference evidence="2 3" key="1">
    <citation type="journal article" date="2004" name="Syst. Appl. Microbiol.">
        <title>Cryptoendolithic actinomycetes from antarctic sandstone rock samples: Micromonospora endolithica sp. nov. and two isolates related to Micromonospora coerulea Jensen 1932.</title>
        <authorList>
            <person name="Hirsch P."/>
            <person name="Mevs U."/>
            <person name="Kroppenstedt R.M."/>
            <person name="Schumann P."/>
            <person name="Stackebrandt E."/>
        </authorList>
    </citation>
    <scope>NUCLEOTIDE SEQUENCE [LARGE SCALE GENOMIC DNA]</scope>
    <source>
        <strain evidence="2 3">JCM 12677</strain>
    </source>
</reference>
<accession>A0A3A9ZSH4</accession>
<protein>
    <submittedName>
        <fullName evidence="2">Uncharacterized protein</fullName>
    </submittedName>
</protein>
<dbReference type="EMBL" id="RBAK01000001">
    <property type="protein sequence ID" value="RKN50914.1"/>
    <property type="molecule type" value="Genomic_DNA"/>
</dbReference>
<organism evidence="2 3">
    <name type="scientific">Micromonospora endolithica</name>
    <dbReference type="NCBI Taxonomy" id="230091"/>
    <lineage>
        <taxon>Bacteria</taxon>
        <taxon>Bacillati</taxon>
        <taxon>Actinomycetota</taxon>
        <taxon>Actinomycetes</taxon>
        <taxon>Micromonosporales</taxon>
        <taxon>Micromonosporaceae</taxon>
        <taxon>Micromonospora</taxon>
    </lineage>
</organism>
<keyword evidence="1" id="KW-0472">Membrane</keyword>
<feature type="transmembrane region" description="Helical" evidence="1">
    <location>
        <begin position="188"/>
        <end position="205"/>
    </location>
</feature>
<name>A0A3A9ZSH4_9ACTN</name>
<feature type="transmembrane region" description="Helical" evidence="1">
    <location>
        <begin position="278"/>
        <end position="300"/>
    </location>
</feature>
<evidence type="ECO:0000313" key="3">
    <source>
        <dbReference type="Proteomes" id="UP000281726"/>
    </source>
</evidence>
<evidence type="ECO:0000313" key="2">
    <source>
        <dbReference type="EMBL" id="RKN50914.1"/>
    </source>
</evidence>